<feature type="compositionally biased region" description="Basic residues" evidence="3">
    <location>
        <begin position="255"/>
        <end position="264"/>
    </location>
</feature>
<dbReference type="Proteomes" id="UP000001514">
    <property type="component" value="Unassembled WGS sequence"/>
</dbReference>
<gene>
    <name evidence="4" type="ORF">SELMODRAFT_404869</name>
</gene>
<dbReference type="KEGG" id="smo:SELMODRAFT_404869"/>
<evidence type="ECO:0000256" key="3">
    <source>
        <dbReference type="SAM" id="MobiDB-lite"/>
    </source>
</evidence>
<dbReference type="HOGENOM" id="CLU_1055228_0_0_1"/>
<dbReference type="PANTHER" id="PTHR32145">
    <property type="entry name" value="DIFLAVIN FLAVOPROTEIN A 2-RELATED"/>
    <property type="match status" value="1"/>
</dbReference>
<protein>
    <submittedName>
        <fullName evidence="4">Uncharacterized protein</fullName>
    </submittedName>
</protein>
<dbReference type="InParanoid" id="D8QXM0"/>
<proteinExistence type="predicted"/>
<evidence type="ECO:0000256" key="1">
    <source>
        <dbReference type="ARBA" id="ARBA00022448"/>
    </source>
</evidence>
<dbReference type="EMBL" id="GL377568">
    <property type="protein sequence ID" value="EFJ35063.1"/>
    <property type="molecule type" value="Genomic_DNA"/>
</dbReference>
<organism evidence="5">
    <name type="scientific">Selaginella moellendorffii</name>
    <name type="common">Spikemoss</name>
    <dbReference type="NCBI Taxonomy" id="88036"/>
    <lineage>
        <taxon>Eukaryota</taxon>
        <taxon>Viridiplantae</taxon>
        <taxon>Streptophyta</taxon>
        <taxon>Embryophyta</taxon>
        <taxon>Tracheophyta</taxon>
        <taxon>Lycopodiopsida</taxon>
        <taxon>Selaginellales</taxon>
        <taxon>Selaginellaceae</taxon>
        <taxon>Selaginella</taxon>
    </lineage>
</organism>
<dbReference type="Gramene" id="EFJ35063">
    <property type="protein sequence ID" value="EFJ35063"/>
    <property type="gene ID" value="SELMODRAFT_404869"/>
</dbReference>
<keyword evidence="1" id="KW-0813">Transport</keyword>
<sequence>MWRYVFSEPDAPHSINISDVSLDPTGLLEYVETQHQEGVCLDELAIPSSPPLPLTPALWSSHLLQGNPQASGFEALYASWSSSHQEHVACKQQLRSPGCKKVFFKLLAFVADLVDYDHARGAQERIDYLLPTAAGLLKSPLYFTAQESSLLESFVSPSGASVAEAVARKFQSAPLLQGVCTAHVVAPLLKRLFCIGDGCFGKEFNEFREEFNKGTIAMIQQRRKEVHAFLETSVKPSSQPRKQEKTNAKLQGKDQKKKSTQKKK</sequence>
<feature type="compositionally biased region" description="Basic and acidic residues" evidence="3">
    <location>
        <begin position="241"/>
        <end position="254"/>
    </location>
</feature>
<evidence type="ECO:0000256" key="2">
    <source>
        <dbReference type="ARBA" id="ARBA00022982"/>
    </source>
</evidence>
<dbReference type="InterPro" id="IPR051285">
    <property type="entry name" value="NADH_oxidoreductase_modular"/>
</dbReference>
<feature type="region of interest" description="Disordered" evidence="3">
    <location>
        <begin position="231"/>
        <end position="264"/>
    </location>
</feature>
<reference evidence="4 5" key="1">
    <citation type="journal article" date="2011" name="Science">
        <title>The Selaginella genome identifies genetic changes associated with the evolution of vascular plants.</title>
        <authorList>
            <person name="Banks J.A."/>
            <person name="Nishiyama T."/>
            <person name="Hasebe M."/>
            <person name="Bowman J.L."/>
            <person name="Gribskov M."/>
            <person name="dePamphilis C."/>
            <person name="Albert V.A."/>
            <person name="Aono N."/>
            <person name="Aoyama T."/>
            <person name="Ambrose B.A."/>
            <person name="Ashton N.W."/>
            <person name="Axtell M.J."/>
            <person name="Barker E."/>
            <person name="Barker M.S."/>
            <person name="Bennetzen J.L."/>
            <person name="Bonawitz N.D."/>
            <person name="Chapple C."/>
            <person name="Cheng C."/>
            <person name="Correa L.G."/>
            <person name="Dacre M."/>
            <person name="DeBarry J."/>
            <person name="Dreyer I."/>
            <person name="Elias M."/>
            <person name="Engstrom E.M."/>
            <person name="Estelle M."/>
            <person name="Feng L."/>
            <person name="Finet C."/>
            <person name="Floyd S.K."/>
            <person name="Frommer W.B."/>
            <person name="Fujita T."/>
            <person name="Gramzow L."/>
            <person name="Gutensohn M."/>
            <person name="Harholt J."/>
            <person name="Hattori M."/>
            <person name="Heyl A."/>
            <person name="Hirai T."/>
            <person name="Hiwatashi Y."/>
            <person name="Ishikawa M."/>
            <person name="Iwata M."/>
            <person name="Karol K.G."/>
            <person name="Koehler B."/>
            <person name="Kolukisaoglu U."/>
            <person name="Kubo M."/>
            <person name="Kurata T."/>
            <person name="Lalonde S."/>
            <person name="Li K."/>
            <person name="Li Y."/>
            <person name="Litt A."/>
            <person name="Lyons E."/>
            <person name="Manning G."/>
            <person name="Maruyama T."/>
            <person name="Michael T.P."/>
            <person name="Mikami K."/>
            <person name="Miyazaki S."/>
            <person name="Morinaga S."/>
            <person name="Murata T."/>
            <person name="Mueller-Roeber B."/>
            <person name="Nelson D.R."/>
            <person name="Obara M."/>
            <person name="Oguri Y."/>
            <person name="Olmstead R.G."/>
            <person name="Onodera N."/>
            <person name="Petersen B.L."/>
            <person name="Pils B."/>
            <person name="Prigge M."/>
            <person name="Rensing S.A."/>
            <person name="Riano-Pachon D.M."/>
            <person name="Roberts A.W."/>
            <person name="Sato Y."/>
            <person name="Scheller H.V."/>
            <person name="Schulz B."/>
            <person name="Schulz C."/>
            <person name="Shakirov E.V."/>
            <person name="Shibagaki N."/>
            <person name="Shinohara N."/>
            <person name="Shippen D.E."/>
            <person name="Soerensen I."/>
            <person name="Sotooka R."/>
            <person name="Sugimoto N."/>
            <person name="Sugita M."/>
            <person name="Sumikawa N."/>
            <person name="Tanurdzic M."/>
            <person name="Theissen G."/>
            <person name="Ulvskov P."/>
            <person name="Wakazuki S."/>
            <person name="Weng J.K."/>
            <person name="Willats W.W."/>
            <person name="Wipf D."/>
            <person name="Wolf P.G."/>
            <person name="Yang L."/>
            <person name="Zimmer A.D."/>
            <person name="Zhu Q."/>
            <person name="Mitros T."/>
            <person name="Hellsten U."/>
            <person name="Loque D."/>
            <person name="Otillar R."/>
            <person name="Salamov A."/>
            <person name="Schmutz J."/>
            <person name="Shapiro H."/>
            <person name="Lindquist E."/>
            <person name="Lucas S."/>
            <person name="Rokhsar D."/>
            <person name="Grigoriev I.V."/>
        </authorList>
    </citation>
    <scope>NUCLEOTIDE SEQUENCE [LARGE SCALE GENOMIC DNA]</scope>
</reference>
<dbReference type="PANTHER" id="PTHR32145:SF31">
    <property type="entry name" value="FLAVIN REDUCTASE-LIKE FMN-BINDING PROTEIN"/>
    <property type="match status" value="1"/>
</dbReference>
<evidence type="ECO:0000313" key="4">
    <source>
        <dbReference type="EMBL" id="EFJ35063.1"/>
    </source>
</evidence>
<evidence type="ECO:0000313" key="5">
    <source>
        <dbReference type="Proteomes" id="UP000001514"/>
    </source>
</evidence>
<name>D8QXM0_SELML</name>
<keyword evidence="5" id="KW-1185">Reference proteome</keyword>
<dbReference type="AlphaFoldDB" id="D8QXM0"/>
<accession>D8QXM0</accession>
<keyword evidence="2" id="KW-0249">Electron transport</keyword>